<protein>
    <submittedName>
        <fullName evidence="1">Uncharacterized protein</fullName>
    </submittedName>
</protein>
<dbReference type="EMBL" id="AP018930">
    <property type="protein sequence ID" value="BBG26895.1"/>
    <property type="molecule type" value="Genomic_DNA"/>
</dbReference>
<dbReference type="Proteomes" id="UP000325030">
    <property type="component" value="Chromosome"/>
</dbReference>
<evidence type="ECO:0000313" key="1">
    <source>
        <dbReference type="EMBL" id="BBG26895.1"/>
    </source>
</evidence>
<reference evidence="2" key="1">
    <citation type="submission" date="2018-09" db="EMBL/GenBank/DDBJ databases">
        <title>Complete Genome Sequencing of Sulfolobus sp. JCM 16834.</title>
        <authorList>
            <person name="Kato S."/>
            <person name="Itoh T."/>
            <person name="Ohkuma M."/>
        </authorList>
    </citation>
    <scope>NUCLEOTIDE SEQUENCE [LARGE SCALE GENOMIC DNA]</scope>
    <source>
        <strain evidence="2">IC-007</strain>
    </source>
</reference>
<gene>
    <name evidence="1" type="ORF">IC007_1418</name>
</gene>
<sequence length="38" mass="4638">MKVRKKSDLQFQVLLKEIEDTKRRIYFLIPRGGIKQNF</sequence>
<evidence type="ECO:0000313" key="2">
    <source>
        <dbReference type="Proteomes" id="UP000325030"/>
    </source>
</evidence>
<proteinExistence type="predicted"/>
<organism evidence="1 2">
    <name type="scientific">Sulfuracidifex tepidarius</name>
    <dbReference type="NCBI Taxonomy" id="1294262"/>
    <lineage>
        <taxon>Archaea</taxon>
        <taxon>Thermoproteota</taxon>
        <taxon>Thermoprotei</taxon>
        <taxon>Sulfolobales</taxon>
        <taxon>Sulfolobaceae</taxon>
        <taxon>Sulfuracidifex</taxon>
    </lineage>
</organism>
<name>A0A510E308_9CREN</name>
<dbReference type="AlphaFoldDB" id="A0A510E308"/>
<accession>A0A510E308</accession>